<feature type="compositionally biased region" description="Polar residues" evidence="1">
    <location>
        <begin position="641"/>
        <end position="660"/>
    </location>
</feature>
<feature type="compositionally biased region" description="Pro residues" evidence="1">
    <location>
        <begin position="547"/>
        <end position="557"/>
    </location>
</feature>
<proteinExistence type="predicted"/>
<feature type="compositionally biased region" description="Polar residues" evidence="1">
    <location>
        <begin position="307"/>
        <end position="331"/>
    </location>
</feature>
<feature type="region of interest" description="Disordered" evidence="1">
    <location>
        <begin position="286"/>
        <end position="331"/>
    </location>
</feature>
<feature type="compositionally biased region" description="Low complexity" evidence="1">
    <location>
        <begin position="661"/>
        <end position="671"/>
    </location>
</feature>
<reference evidence="2 3" key="1">
    <citation type="submission" date="2024-01" db="EMBL/GenBank/DDBJ databases">
        <title>Complete genome of Cladobotryum mycophilum ATHUM6906.</title>
        <authorList>
            <person name="Christinaki A.C."/>
            <person name="Myridakis A.I."/>
            <person name="Kouvelis V.N."/>
        </authorList>
    </citation>
    <scope>NUCLEOTIDE SEQUENCE [LARGE SCALE GENOMIC DNA]</scope>
    <source>
        <strain evidence="2 3">ATHUM6906</strain>
    </source>
</reference>
<feature type="compositionally biased region" description="Low complexity" evidence="1">
    <location>
        <begin position="1856"/>
        <end position="1901"/>
    </location>
</feature>
<feature type="region of interest" description="Disordered" evidence="1">
    <location>
        <begin position="1339"/>
        <end position="1953"/>
    </location>
</feature>
<feature type="compositionally biased region" description="Basic and acidic residues" evidence="1">
    <location>
        <begin position="1719"/>
        <end position="1749"/>
    </location>
</feature>
<sequence>MQPYPLEIEQWWLEFGQNLLAELVHEDALGGISSRECGFAQAVQRKIRAFDNDKGLQEQVCAGLVGISGSRTTNYLANTRKLLGDSIAQIFRNPDDEGINVELAMEGLGYLDAMETQRYRLVAATQEALEACEPGDSNAAVVEELHRAATKRYAQFHMGFRATILINDLSQNARIRKSASSIMARLNALFPTVTVLERPDSVDISPCSIGLRESIRFSVYEHIMSNNPSGPKELRDIHMKLFMWCDIPSYAKSWSALVRYAHETRKLEEVCLKTLHLIETRSIPPLSAGSTSKSASKQKKGKHQSRKSSGQVSTTPSRDSLNHTPSGQPLLFRQSNSSQLTIRAAPPVPNPLLQGMPGREISPSKTDLAAFAGDVRAIKNQPVLSYPDDLSRIKFDQHPLARELHLNSREQAHDEEEPIVHTTTIIKKRSRKFSWDTAKLQSMELVKGVAKISSMPVIKELAKIHFKSRTTERSKEKSKASSKEGPEKKKRSKKHSKERSKRHSKKQPEGRVKELILAGSKPLPKGIYKDQSKAKPPAIRRHSKPPSDIPPVPPIPHIPEHLKSTITRSVFSRWMERMKSRPNLPYTAPGPSTSTVSIDGTKKPADESQSSSKGKEKQRSSILSQPSTSTALVLRSKKPMNESQSTPKGKGIQNTSLGFQSSRSRVSVLSSKKPAGDAQPMPTRKDKQRASLVSRPSNSKEIVLSSRKPTDNAVSRFKAMPPPASGPRFIMSTRRASATSSKISTNEVQPQTKEKSKWIFPFLSRSSTNIVAPVEKPEEKPIAKSRYTYVKEEKRNILVSPNAVTVMLLKDYETKSRMPQTKPGSRFILSNAIEAIPDWRTRKFKFRNTDIQKYIRSKNYTALFKPPSRARVLKPLGPSYPSPPIKIKPFEKRETHKFSVRQPRLSPMEYARMYLIEKSFAERYARVCELPRPQTIWCWTLHFDRFLIAPRIPSIINRDQTAGGSAPIEEDLASVAASEVSDADSVETVKPSRSSAACPRLSLHLDDTSTLFPSLMGLVNLDSSDVDAVERSQVPGEDSDNPSPSSGHVTDWVAEVMQEVRANSSTESTNTASGALQLGNNEQLDTGIPSPSNLADVSTLSYHDGNVNDAHDFDTTEAAHQQYIDSILQRHEPGSPFRLTFAQPANEDYFTREADNNPEIVYEEAEVSSVYSDDSVQTALYLGPTGTDDIPPLPQPLGVPTSSPSSEYSNLSSSVNTIQTPPRRFGLPFEHSSSTLSSLSGVASPLAHFPISTKQSSRLTSDSILQEVIGQAGGLFHPDDAHRVEFVRRDSGNPFEASSADIWSPDGDDMLPELQPAPLRAERDLSDQIGEVIREFNMDQEKENDKDAVVPSERKVKARPENPSTTRNFSLPVYGAMPRIREWPSASSNPPPTAQAPNLRRAASSVITPNIYVPPASWQTTPSNGPRVGQPATAPRQSSQAARPLMPSSPPPTHNPPQPPPPSGRQNQRPLQQGFFIKHEPAGSQNPQEGKKYPKILTLESPVVTHPNVPPVPQRAPLRTDKPLQNQPSGSQAKTTKDSSFALHKAKSHDAFTILPKLRQERAYGHTGPIREQRVENRLENIPERRTTPRTPIENINRLSFQRYDLSSRRPSAGAAQNEQDPDANPEAQAPPPESKSRSTSTSGSSLLAGLFRKKNRARADENTTATTTTTVPPAPKETAVKDKGKGKEKEVPRTHWQPFDEPQQAPPCTSPWLFGVEENLKEKGVREKYFKDNAARKEAEEQERDQRKASCSSSSSSQPTIASNTAVASSSRQQQQQQHTQHPQHPQYPQYPQQQQRQRQVEQASSSTTSSKSKGKQPAKGAERTGPLLHGKTTFLAFPSPPPTGPLPPLPPARPSLSKLATMKATPTPRAPTQTRADAQVSAAAASSSSRSTSTSTSASTDRRPFGQRVETTAKRLRKASQEVLRSSRKDSSSNQNKGPPDSARGASSNNN</sequence>
<feature type="region of interest" description="Disordered" evidence="1">
    <location>
        <begin position="467"/>
        <end position="563"/>
    </location>
</feature>
<feature type="compositionally biased region" description="Pro residues" evidence="1">
    <location>
        <begin position="1840"/>
        <end position="1855"/>
    </location>
</feature>
<feature type="compositionally biased region" description="Basic and acidic residues" evidence="1">
    <location>
        <begin position="1558"/>
        <end position="1587"/>
    </location>
</feature>
<gene>
    <name evidence="2" type="ORF">PT974_03900</name>
</gene>
<dbReference type="EMBL" id="JAVFKD010000004">
    <property type="protein sequence ID" value="KAK5995492.1"/>
    <property type="molecule type" value="Genomic_DNA"/>
</dbReference>
<feature type="compositionally biased region" description="Polar residues" evidence="1">
    <location>
        <begin position="622"/>
        <end position="631"/>
    </location>
</feature>
<feature type="compositionally biased region" description="Pro residues" evidence="1">
    <location>
        <begin position="1447"/>
        <end position="1463"/>
    </location>
</feature>
<evidence type="ECO:0000313" key="3">
    <source>
        <dbReference type="Proteomes" id="UP001338125"/>
    </source>
</evidence>
<feature type="compositionally biased region" description="Basic residues" evidence="1">
    <location>
        <begin position="488"/>
        <end position="505"/>
    </location>
</feature>
<accession>A0ABR0SU81</accession>
<feature type="region of interest" description="Disordered" evidence="1">
    <location>
        <begin position="1081"/>
        <end position="1100"/>
    </location>
</feature>
<evidence type="ECO:0008006" key="4">
    <source>
        <dbReference type="Google" id="ProtNLM"/>
    </source>
</evidence>
<feature type="region of interest" description="Disordered" evidence="1">
    <location>
        <begin position="342"/>
        <end position="361"/>
    </location>
</feature>
<feature type="region of interest" description="Disordered" evidence="1">
    <location>
        <begin position="580"/>
        <end position="729"/>
    </location>
</feature>
<organism evidence="2 3">
    <name type="scientific">Cladobotryum mycophilum</name>
    <dbReference type="NCBI Taxonomy" id="491253"/>
    <lineage>
        <taxon>Eukaryota</taxon>
        <taxon>Fungi</taxon>
        <taxon>Dikarya</taxon>
        <taxon>Ascomycota</taxon>
        <taxon>Pezizomycotina</taxon>
        <taxon>Sordariomycetes</taxon>
        <taxon>Hypocreomycetidae</taxon>
        <taxon>Hypocreales</taxon>
        <taxon>Hypocreaceae</taxon>
        <taxon>Cladobotryum</taxon>
    </lineage>
</organism>
<keyword evidence="3" id="KW-1185">Reference proteome</keyword>
<evidence type="ECO:0000313" key="2">
    <source>
        <dbReference type="EMBL" id="KAK5995492.1"/>
    </source>
</evidence>
<feature type="compositionally biased region" description="Basic and acidic residues" evidence="1">
    <location>
        <begin position="469"/>
        <end position="487"/>
    </location>
</feature>
<comment type="caution">
    <text evidence="2">The sequence shown here is derived from an EMBL/GenBank/DDBJ whole genome shotgun (WGS) entry which is preliminary data.</text>
</comment>
<protein>
    <recommendedName>
        <fullName evidence="4">Telomere-associated protein Rif1 N-terminal domain-containing protein</fullName>
    </recommendedName>
</protein>
<feature type="compositionally biased region" description="Basic and acidic residues" evidence="1">
    <location>
        <begin position="1679"/>
        <end position="1694"/>
    </location>
</feature>
<name>A0ABR0SU81_9HYPO</name>
<evidence type="ECO:0000256" key="1">
    <source>
        <dbReference type="SAM" id="MobiDB-lite"/>
    </source>
</evidence>
<feature type="compositionally biased region" description="Polar residues" evidence="1">
    <location>
        <begin position="1523"/>
        <end position="1534"/>
    </location>
</feature>
<feature type="compositionally biased region" description="Basic and acidic residues" evidence="1">
    <location>
        <begin position="1339"/>
        <end position="1360"/>
    </location>
</feature>
<dbReference type="Proteomes" id="UP001338125">
    <property type="component" value="Unassembled WGS sequence"/>
</dbReference>
<feature type="compositionally biased region" description="Basic residues" evidence="1">
    <location>
        <begin position="296"/>
        <end position="306"/>
    </location>
</feature>
<feature type="compositionally biased region" description="Polar residues" evidence="1">
    <location>
        <begin position="1759"/>
        <end position="1772"/>
    </location>
</feature>
<feature type="compositionally biased region" description="Low complexity" evidence="1">
    <location>
        <begin position="1773"/>
        <end position="1799"/>
    </location>
</feature>